<proteinExistence type="predicted"/>
<feature type="region of interest" description="Disordered" evidence="1">
    <location>
        <begin position="1"/>
        <end position="20"/>
    </location>
</feature>
<accession>F4PKZ3</accession>
<evidence type="ECO:0000313" key="3">
    <source>
        <dbReference type="Proteomes" id="UP000007797"/>
    </source>
</evidence>
<evidence type="ECO:0000256" key="1">
    <source>
        <dbReference type="SAM" id="MobiDB-lite"/>
    </source>
</evidence>
<dbReference type="AlphaFoldDB" id="F4PKZ3"/>
<dbReference type="Proteomes" id="UP000007797">
    <property type="component" value="Unassembled WGS sequence"/>
</dbReference>
<gene>
    <name evidence="2" type="ORF">DFA_05347</name>
</gene>
<dbReference type="KEGG" id="dfa:DFA_05347"/>
<organism evidence="2 3">
    <name type="scientific">Cavenderia fasciculata</name>
    <name type="common">Slime mold</name>
    <name type="synonym">Dictyostelium fasciculatum</name>
    <dbReference type="NCBI Taxonomy" id="261658"/>
    <lineage>
        <taxon>Eukaryota</taxon>
        <taxon>Amoebozoa</taxon>
        <taxon>Evosea</taxon>
        <taxon>Eumycetozoa</taxon>
        <taxon>Dictyostelia</taxon>
        <taxon>Acytosteliales</taxon>
        <taxon>Cavenderiaceae</taxon>
        <taxon>Cavenderia</taxon>
    </lineage>
</organism>
<dbReference type="EMBL" id="GL883008">
    <property type="protein sequence ID" value="EGG23215.1"/>
    <property type="molecule type" value="Genomic_DNA"/>
</dbReference>
<reference evidence="3" key="1">
    <citation type="journal article" date="2011" name="Genome Res.">
        <title>Phylogeny-wide analysis of social amoeba genomes highlights ancient origins for complex intercellular communication.</title>
        <authorList>
            <person name="Heidel A.J."/>
            <person name="Lawal H.M."/>
            <person name="Felder M."/>
            <person name="Schilde C."/>
            <person name="Helps N.R."/>
            <person name="Tunggal B."/>
            <person name="Rivero F."/>
            <person name="John U."/>
            <person name="Schleicher M."/>
            <person name="Eichinger L."/>
            <person name="Platzer M."/>
            <person name="Noegel A.A."/>
            <person name="Schaap P."/>
            <person name="Gloeckner G."/>
        </authorList>
    </citation>
    <scope>NUCLEOTIDE SEQUENCE [LARGE SCALE GENOMIC DNA]</scope>
    <source>
        <strain evidence="3">SH3</strain>
    </source>
</reference>
<keyword evidence="3" id="KW-1185">Reference proteome</keyword>
<dbReference type="RefSeq" id="XP_004361066.1">
    <property type="nucleotide sequence ID" value="XM_004361009.1"/>
</dbReference>
<name>F4PKZ3_CACFS</name>
<protein>
    <submittedName>
        <fullName evidence="2">Uncharacterized protein</fullName>
    </submittedName>
</protein>
<sequence length="350" mass="40617">MLEKKKKKKKKNKKKKRLGTPYVEPGTIVEGVNDEHNYTYDYGNVVDPPDEEDDMRMLKVTGNPAADFTRAYSVIGSPFSEMWKLVLPPSFVTMQALLVVASYVLKFPGYGRGTLPNTVKHVLVKMIREVPRLFPDLGIKIRYFHNKYYGLGDQQRTVKWDLAKMSQYLQGNSIRQYSTTRYSDTQDSHDCCIAICKAIMGAIIMKNNQSIYTEEQVKQLLEQEETSVEAALDQMGRMGLPHWRTLSDYVLHMRMYVLVVTLMAFQSGVKNYVSPVLIDGLQTEILDTLEFAHFQFDQDMQTTFNKFYREIFHDTKSHEKAKVMFNMMQTLNLDFDNIPNMEKLKQLFSK</sequence>
<evidence type="ECO:0000313" key="2">
    <source>
        <dbReference type="EMBL" id="EGG23215.1"/>
    </source>
</evidence>
<dbReference type="GeneID" id="14875178"/>
<feature type="compositionally biased region" description="Basic residues" evidence="1">
    <location>
        <begin position="1"/>
        <end position="18"/>
    </location>
</feature>